<evidence type="ECO:0000256" key="12">
    <source>
        <dbReference type="ARBA" id="ARBA00023139"/>
    </source>
</evidence>
<dbReference type="GO" id="GO:0006811">
    <property type="term" value="P:monoatomic ion transport"/>
    <property type="evidence" value="ECO:0007669"/>
    <property type="project" value="UniProtKB-KW"/>
</dbReference>
<name>A0A7W3YUM7_9GAMM</name>
<keyword evidence="7" id="KW-0732">Signal</keyword>
<proteinExistence type="inferred from homology"/>
<evidence type="ECO:0000259" key="16">
    <source>
        <dbReference type="Pfam" id="PF22461"/>
    </source>
</evidence>
<evidence type="ECO:0000256" key="9">
    <source>
        <dbReference type="ARBA" id="ARBA00023065"/>
    </source>
</evidence>
<gene>
    <name evidence="17" type="ORF">H4O09_02590</name>
</gene>
<keyword evidence="4" id="KW-1134">Transmembrane beta strand</keyword>
<dbReference type="Pfam" id="PF02563">
    <property type="entry name" value="Poly_export"/>
    <property type="match status" value="1"/>
</dbReference>
<evidence type="ECO:0000256" key="4">
    <source>
        <dbReference type="ARBA" id="ARBA00022452"/>
    </source>
</evidence>
<feature type="domain" description="Polysaccharide export protein N-terminal" evidence="15">
    <location>
        <begin position="55"/>
        <end position="129"/>
    </location>
</feature>
<evidence type="ECO:0000256" key="5">
    <source>
        <dbReference type="ARBA" id="ARBA00022597"/>
    </source>
</evidence>
<keyword evidence="5" id="KW-0762">Sugar transport</keyword>
<feature type="domain" description="SLBB" evidence="16">
    <location>
        <begin position="134"/>
        <end position="214"/>
    </location>
</feature>
<reference evidence="17 18" key="1">
    <citation type="submission" date="2020-08" db="EMBL/GenBank/DDBJ databases">
        <title>Stenotrophomonas sp. W1S232.</title>
        <authorList>
            <person name="Deng Y."/>
        </authorList>
    </citation>
    <scope>NUCLEOTIDE SEQUENCE [LARGE SCALE GENOMIC DNA]</scope>
    <source>
        <strain evidence="17 18">W1S232</strain>
    </source>
</reference>
<dbReference type="Pfam" id="PF22461">
    <property type="entry name" value="SLBB_2"/>
    <property type="match status" value="1"/>
</dbReference>
<evidence type="ECO:0000256" key="14">
    <source>
        <dbReference type="ARBA" id="ARBA00023288"/>
    </source>
</evidence>
<dbReference type="AlphaFoldDB" id="A0A7W3YUM7"/>
<evidence type="ECO:0000256" key="3">
    <source>
        <dbReference type="ARBA" id="ARBA00022448"/>
    </source>
</evidence>
<evidence type="ECO:0000259" key="15">
    <source>
        <dbReference type="Pfam" id="PF02563"/>
    </source>
</evidence>
<keyword evidence="8" id="KW-0625">Polysaccharide transport</keyword>
<dbReference type="EMBL" id="JACIUV010000001">
    <property type="protein sequence ID" value="MBB1115954.1"/>
    <property type="molecule type" value="Genomic_DNA"/>
</dbReference>
<dbReference type="PANTHER" id="PTHR33619">
    <property type="entry name" value="POLYSACCHARIDE EXPORT PROTEIN GFCE-RELATED"/>
    <property type="match status" value="1"/>
</dbReference>
<dbReference type="InterPro" id="IPR054765">
    <property type="entry name" value="SLBB_dom"/>
</dbReference>
<accession>A0A7W3YUM7</accession>
<dbReference type="GO" id="GO:0015288">
    <property type="term" value="F:porin activity"/>
    <property type="evidence" value="ECO:0007669"/>
    <property type="project" value="UniProtKB-KW"/>
</dbReference>
<evidence type="ECO:0000256" key="7">
    <source>
        <dbReference type="ARBA" id="ARBA00022729"/>
    </source>
</evidence>
<sequence length="240" mass="26226">MLRTRRSGIYHLSKKIQHAVLLAGTLFLCACSSAPSRDLATSLPEPDPVATMLGQPEYRIGPSDLISVNVFQVPDLEREVRVNNAGSIGLPLVGEVTVAGRTVSELEQELAQLYGQRYLQSPQVSVFVKEFASQRITVGGEVDKPGIYPMTTSRLTLLQAIASAEGLSDVASRRNVFVLRNIQGQQHVARFDIDAIEQGQLQDPLLAGEDIVIVDSSTGRTTLKTLIQLAPFVAVWRAYR</sequence>
<comment type="subcellular location">
    <subcellularLocation>
        <location evidence="1">Cell outer membrane</location>
        <topology evidence="1">Multi-pass membrane protein</topology>
    </subcellularLocation>
</comment>
<dbReference type="Proteomes" id="UP000550609">
    <property type="component" value="Unassembled WGS sequence"/>
</dbReference>
<dbReference type="GO" id="GO:0015159">
    <property type="term" value="F:polysaccharide transmembrane transporter activity"/>
    <property type="evidence" value="ECO:0007669"/>
    <property type="project" value="InterPro"/>
</dbReference>
<keyword evidence="6" id="KW-0812">Transmembrane</keyword>
<dbReference type="GO" id="GO:0046930">
    <property type="term" value="C:pore complex"/>
    <property type="evidence" value="ECO:0007669"/>
    <property type="project" value="UniProtKB-KW"/>
</dbReference>
<evidence type="ECO:0000313" key="17">
    <source>
        <dbReference type="EMBL" id="MBB1115954.1"/>
    </source>
</evidence>
<evidence type="ECO:0000256" key="8">
    <source>
        <dbReference type="ARBA" id="ARBA00023047"/>
    </source>
</evidence>
<keyword evidence="12" id="KW-0564">Palmitate</keyword>
<evidence type="ECO:0000313" key="18">
    <source>
        <dbReference type="Proteomes" id="UP000550609"/>
    </source>
</evidence>
<keyword evidence="9" id="KW-0406">Ion transport</keyword>
<evidence type="ECO:0000256" key="13">
    <source>
        <dbReference type="ARBA" id="ARBA00023237"/>
    </source>
</evidence>
<dbReference type="InterPro" id="IPR003715">
    <property type="entry name" value="Poly_export_N"/>
</dbReference>
<dbReference type="Gene3D" id="3.10.560.10">
    <property type="entry name" value="Outer membrane lipoprotein wza domain like"/>
    <property type="match status" value="1"/>
</dbReference>
<dbReference type="PANTHER" id="PTHR33619:SF3">
    <property type="entry name" value="POLYSACCHARIDE EXPORT PROTEIN GFCE-RELATED"/>
    <property type="match status" value="1"/>
</dbReference>
<evidence type="ECO:0000256" key="10">
    <source>
        <dbReference type="ARBA" id="ARBA00023114"/>
    </source>
</evidence>
<evidence type="ECO:0000256" key="1">
    <source>
        <dbReference type="ARBA" id="ARBA00004571"/>
    </source>
</evidence>
<keyword evidence="3" id="KW-0813">Transport</keyword>
<keyword evidence="14" id="KW-0449">Lipoprotein</keyword>
<evidence type="ECO:0000256" key="11">
    <source>
        <dbReference type="ARBA" id="ARBA00023136"/>
    </source>
</evidence>
<keyword evidence="11" id="KW-0472">Membrane</keyword>
<keyword evidence="13" id="KW-0998">Cell outer membrane</keyword>
<comment type="similarity">
    <text evidence="2">Belongs to the BexD/CtrA/VexA family.</text>
</comment>
<evidence type="ECO:0000256" key="6">
    <source>
        <dbReference type="ARBA" id="ARBA00022692"/>
    </source>
</evidence>
<keyword evidence="10" id="KW-0626">Porin</keyword>
<dbReference type="PROSITE" id="PS51257">
    <property type="entry name" value="PROKAR_LIPOPROTEIN"/>
    <property type="match status" value="1"/>
</dbReference>
<evidence type="ECO:0000256" key="2">
    <source>
        <dbReference type="ARBA" id="ARBA00009450"/>
    </source>
</evidence>
<protein>
    <submittedName>
        <fullName evidence="17">Polysaccharide export protein</fullName>
    </submittedName>
</protein>
<comment type="caution">
    <text evidence="17">The sequence shown here is derived from an EMBL/GenBank/DDBJ whole genome shotgun (WGS) entry which is preliminary data.</text>
</comment>
<dbReference type="InterPro" id="IPR049712">
    <property type="entry name" value="Poly_export"/>
</dbReference>
<organism evidence="17 18">
    <name type="scientific">Stenotrophomonas koreensis</name>
    <dbReference type="NCBI Taxonomy" id="266128"/>
    <lineage>
        <taxon>Bacteria</taxon>
        <taxon>Pseudomonadati</taxon>
        <taxon>Pseudomonadota</taxon>
        <taxon>Gammaproteobacteria</taxon>
        <taxon>Lysobacterales</taxon>
        <taxon>Lysobacteraceae</taxon>
        <taxon>Stenotrophomonas</taxon>
    </lineage>
</organism>
<dbReference type="GO" id="GO:0009279">
    <property type="term" value="C:cell outer membrane"/>
    <property type="evidence" value="ECO:0007669"/>
    <property type="project" value="UniProtKB-SubCell"/>
</dbReference>